<feature type="short sequence motif" description="GXSXG" evidence="2">
    <location>
        <begin position="120"/>
        <end position="124"/>
    </location>
</feature>
<comment type="similarity">
    <text evidence="3">Belongs to the patatin family.</text>
</comment>
<dbReference type="PANTHER" id="PTHR12406:SF7">
    <property type="entry name" value="PATATIN-LIKE PHOSPHOLIPASE DOMAIN-CONTAINING PROTEIN 4"/>
    <property type="match status" value="1"/>
</dbReference>
<feature type="compositionally biased region" description="Basic residues" evidence="4">
    <location>
        <begin position="39"/>
        <end position="49"/>
    </location>
</feature>
<dbReference type="Proteomes" id="UP001054857">
    <property type="component" value="Unassembled WGS sequence"/>
</dbReference>
<feature type="active site" description="Proton acceptor" evidence="2">
    <location>
        <position position="238"/>
    </location>
</feature>
<keyword evidence="7" id="KW-1185">Reference proteome</keyword>
<accession>A0AAD3HKE1</accession>
<comment type="caution">
    <text evidence="2">Lacks conserved residue(s) required for the propagation of feature annotation.</text>
</comment>
<sequence length="339" mass="36533">MLTLHTKRLRGAGFVASDAGALPVVTARGISKTARGLKLRKEKAVHPQHRASATLGPGSFAPPSSATEASGGSTRSPEVRAASDYGFSFSAGGLLFPYFLGVALQLQALGVLRPETPVAGASAGSIIAVCCKSGLSEEQLVTALLDLAQDCRTGGTRTRLKFVLRRVLDAALPPDIHERCEGRSFLAVTRLWPEFAPQTVSSFRSRREVIETLLVSCHIPYWFDGSLFTLYKDGIYFDGGITNFLPGTPTDVCHRVCCFPSQQLRALPSISLSPDTFEPWPHDMRTMLGWAFEPAPADMLVGLVEKGKRDARSWVSRNAPQILIPTAAPAATDTPLLML</sequence>
<dbReference type="Gene3D" id="3.40.1090.10">
    <property type="entry name" value="Cytosolic phospholipase A2 catalytic domain"/>
    <property type="match status" value="1"/>
</dbReference>
<dbReference type="CDD" id="cd07224">
    <property type="entry name" value="Pat_like"/>
    <property type="match status" value="1"/>
</dbReference>
<feature type="region of interest" description="Disordered" evidence="4">
    <location>
        <begin position="39"/>
        <end position="77"/>
    </location>
</feature>
<evidence type="ECO:0000313" key="7">
    <source>
        <dbReference type="Proteomes" id="UP001054857"/>
    </source>
</evidence>
<dbReference type="GO" id="GO:0055088">
    <property type="term" value="P:lipid homeostasis"/>
    <property type="evidence" value="ECO:0007669"/>
    <property type="project" value="TreeGrafter"/>
</dbReference>
<evidence type="ECO:0000256" key="3">
    <source>
        <dbReference type="RuleBase" id="RU361262"/>
    </source>
</evidence>
<name>A0AAD3HKE1_9CHLO</name>
<evidence type="ECO:0000256" key="4">
    <source>
        <dbReference type="SAM" id="MobiDB-lite"/>
    </source>
</evidence>
<reference evidence="6 7" key="1">
    <citation type="journal article" date="2021" name="Sci. Rep.">
        <title>Genome sequencing of the multicellular alga Astrephomene provides insights into convergent evolution of germ-soma differentiation.</title>
        <authorList>
            <person name="Yamashita S."/>
            <person name="Yamamoto K."/>
            <person name="Matsuzaki R."/>
            <person name="Suzuki S."/>
            <person name="Yamaguchi H."/>
            <person name="Hirooka S."/>
            <person name="Minakuchi Y."/>
            <person name="Miyagishima S."/>
            <person name="Kawachi M."/>
            <person name="Toyoda A."/>
            <person name="Nozaki H."/>
        </authorList>
    </citation>
    <scope>NUCLEOTIDE SEQUENCE [LARGE SCALE GENOMIC DNA]</scope>
    <source>
        <strain evidence="6 7">NIES-4017</strain>
    </source>
</reference>
<dbReference type="Pfam" id="PF01734">
    <property type="entry name" value="Patatin"/>
    <property type="match status" value="1"/>
</dbReference>
<dbReference type="PROSITE" id="PS51635">
    <property type="entry name" value="PNPLA"/>
    <property type="match status" value="1"/>
</dbReference>
<feature type="short sequence motif" description="DGA/G" evidence="2">
    <location>
        <begin position="238"/>
        <end position="240"/>
    </location>
</feature>
<protein>
    <recommendedName>
        <fullName evidence="3">Patatin</fullName>
        <ecNumber evidence="3">3.1.1.-</ecNumber>
    </recommendedName>
</protein>
<comment type="function">
    <text evidence="3">Lipolytic acyl hydrolase (LAH).</text>
</comment>
<evidence type="ECO:0000256" key="2">
    <source>
        <dbReference type="PROSITE-ProRule" id="PRU01161"/>
    </source>
</evidence>
<dbReference type="SUPFAM" id="SSF52151">
    <property type="entry name" value="FabD/lysophospholipase-like"/>
    <property type="match status" value="1"/>
</dbReference>
<keyword evidence="2 3" id="KW-0442">Lipid degradation</keyword>
<feature type="active site" description="Nucleophile" evidence="2">
    <location>
        <position position="122"/>
    </location>
</feature>
<dbReference type="EC" id="3.1.1.-" evidence="3"/>
<dbReference type="AlphaFoldDB" id="A0AAD3HKE1"/>
<dbReference type="GO" id="GO:0004806">
    <property type="term" value="F:triacylglycerol lipase activity"/>
    <property type="evidence" value="ECO:0007669"/>
    <property type="project" value="TreeGrafter"/>
</dbReference>
<dbReference type="GO" id="GO:0005811">
    <property type="term" value="C:lipid droplet"/>
    <property type="evidence" value="ECO:0007669"/>
    <property type="project" value="TreeGrafter"/>
</dbReference>
<dbReference type="EMBL" id="BMAR01000006">
    <property type="protein sequence ID" value="GFR44047.1"/>
    <property type="molecule type" value="Genomic_DNA"/>
</dbReference>
<organism evidence="6 7">
    <name type="scientific">Astrephomene gubernaculifera</name>
    <dbReference type="NCBI Taxonomy" id="47775"/>
    <lineage>
        <taxon>Eukaryota</taxon>
        <taxon>Viridiplantae</taxon>
        <taxon>Chlorophyta</taxon>
        <taxon>core chlorophytes</taxon>
        <taxon>Chlorophyceae</taxon>
        <taxon>CS clade</taxon>
        <taxon>Chlamydomonadales</taxon>
        <taxon>Astrephomenaceae</taxon>
        <taxon>Astrephomene</taxon>
    </lineage>
</organism>
<keyword evidence="1 2" id="KW-0443">Lipid metabolism</keyword>
<dbReference type="InterPro" id="IPR002641">
    <property type="entry name" value="PNPLA_dom"/>
</dbReference>
<dbReference type="PANTHER" id="PTHR12406">
    <property type="entry name" value="CALCIUM-INDEPENDENT PHOSPHOLIPASE A2 IPLA2 -RELATED"/>
    <property type="match status" value="1"/>
</dbReference>
<dbReference type="InterPro" id="IPR033562">
    <property type="entry name" value="PLPL"/>
</dbReference>
<keyword evidence="2 3" id="KW-0378">Hydrolase</keyword>
<comment type="domain">
    <text evidence="3">The nitrogen atoms of the two glycine residues in the GGXR motif define the oxyanion hole, and stabilize the oxyanion that forms during the nucleophilic attack by the catalytic serine during substrate cleavage.</text>
</comment>
<feature type="compositionally biased region" description="Polar residues" evidence="4">
    <location>
        <begin position="62"/>
        <end position="76"/>
    </location>
</feature>
<dbReference type="GO" id="GO:0019433">
    <property type="term" value="P:triglyceride catabolic process"/>
    <property type="evidence" value="ECO:0007669"/>
    <property type="project" value="TreeGrafter"/>
</dbReference>
<dbReference type="InterPro" id="IPR016035">
    <property type="entry name" value="Acyl_Trfase/lysoPLipase"/>
</dbReference>
<dbReference type="GO" id="GO:0005737">
    <property type="term" value="C:cytoplasm"/>
    <property type="evidence" value="ECO:0007669"/>
    <property type="project" value="TreeGrafter"/>
</dbReference>
<dbReference type="GO" id="GO:0016020">
    <property type="term" value="C:membrane"/>
    <property type="evidence" value="ECO:0007669"/>
    <property type="project" value="TreeGrafter"/>
</dbReference>
<evidence type="ECO:0000313" key="6">
    <source>
        <dbReference type="EMBL" id="GFR44047.1"/>
    </source>
</evidence>
<evidence type="ECO:0000259" key="5">
    <source>
        <dbReference type="PROSITE" id="PS51635"/>
    </source>
</evidence>
<feature type="domain" description="PNPLA" evidence="5">
    <location>
        <begin position="87"/>
        <end position="251"/>
    </location>
</feature>
<proteinExistence type="inferred from homology"/>
<comment type="caution">
    <text evidence="6">The sequence shown here is derived from an EMBL/GenBank/DDBJ whole genome shotgun (WGS) entry which is preliminary data.</text>
</comment>
<evidence type="ECO:0000256" key="1">
    <source>
        <dbReference type="ARBA" id="ARBA00023098"/>
    </source>
</evidence>
<gene>
    <name evidence="6" type="ORF">Agub_g5207</name>
</gene>